<dbReference type="InterPro" id="IPR020846">
    <property type="entry name" value="MFS_dom"/>
</dbReference>
<dbReference type="GO" id="GO:0006032">
    <property type="term" value="P:chitin catabolic process"/>
    <property type="evidence" value="ECO:0000318"/>
    <property type="project" value="GO_Central"/>
</dbReference>
<dbReference type="SMART" id="SM00636">
    <property type="entry name" value="Glyco_18"/>
    <property type="match status" value="1"/>
</dbReference>
<dbReference type="PANTHER" id="PTHR11177:SF400">
    <property type="entry name" value="ENDOCHITINASE-RELATED"/>
    <property type="match status" value="1"/>
</dbReference>
<dbReference type="InterPro" id="IPR017853">
    <property type="entry name" value="GH"/>
</dbReference>
<dbReference type="GO" id="GO:0005975">
    <property type="term" value="P:carbohydrate metabolic process"/>
    <property type="evidence" value="ECO:0007669"/>
    <property type="project" value="InterPro"/>
</dbReference>
<dbReference type="GO" id="GO:0022857">
    <property type="term" value="F:transmembrane transporter activity"/>
    <property type="evidence" value="ECO:0007669"/>
    <property type="project" value="InterPro"/>
</dbReference>
<proteinExistence type="predicted"/>
<keyword evidence="2" id="KW-0378">Hydrolase</keyword>
<protein>
    <submittedName>
        <fullName evidence="4">Glycoside hydrolase</fullName>
    </submittedName>
</protein>
<name>A0A2A6BE34_PRIPA</name>
<evidence type="ECO:0000313" key="4">
    <source>
        <dbReference type="EnsemblMetazoa" id="PPA04200.1"/>
    </source>
</evidence>
<keyword evidence="3" id="KW-0326">Glycosidase</keyword>
<dbReference type="GO" id="GO:0005576">
    <property type="term" value="C:extracellular region"/>
    <property type="evidence" value="ECO:0000318"/>
    <property type="project" value="GO_Central"/>
</dbReference>
<dbReference type="InterPro" id="IPR011701">
    <property type="entry name" value="MFS"/>
</dbReference>
<dbReference type="InterPro" id="IPR011583">
    <property type="entry name" value="Chitinase_II/V-like_cat"/>
</dbReference>
<comment type="subcellular location">
    <subcellularLocation>
        <location evidence="1">Membrane</location>
        <topology evidence="1">Multi-pass membrane protein</topology>
    </subcellularLocation>
</comment>
<dbReference type="SUPFAM" id="SSF51445">
    <property type="entry name" value="(Trans)glycosidases"/>
    <property type="match status" value="1"/>
</dbReference>
<dbReference type="InterPro" id="IPR001579">
    <property type="entry name" value="Glyco_hydro_18_chit_AS"/>
</dbReference>
<dbReference type="GO" id="GO:0016020">
    <property type="term" value="C:membrane"/>
    <property type="evidence" value="ECO:0007669"/>
    <property type="project" value="UniProtKB-SubCell"/>
</dbReference>
<dbReference type="GO" id="GO:0004568">
    <property type="term" value="F:chitinase activity"/>
    <property type="evidence" value="ECO:0000318"/>
    <property type="project" value="GO_Central"/>
</dbReference>
<dbReference type="GO" id="GO:0008061">
    <property type="term" value="F:chitin binding"/>
    <property type="evidence" value="ECO:0007669"/>
    <property type="project" value="InterPro"/>
</dbReference>
<reference evidence="4" key="2">
    <citation type="submission" date="2022-06" db="UniProtKB">
        <authorList>
            <consortium name="EnsemblMetazoa"/>
        </authorList>
    </citation>
    <scope>IDENTIFICATION</scope>
    <source>
        <strain evidence="4">PS312</strain>
    </source>
</reference>
<accession>A0A8R1Y902</accession>
<dbReference type="InterPro" id="IPR050314">
    <property type="entry name" value="Glycosyl_Hydrlase_18"/>
</dbReference>
<accession>A0A2A6BE34</accession>
<dbReference type="SUPFAM" id="SSF103473">
    <property type="entry name" value="MFS general substrate transporter"/>
    <property type="match status" value="1"/>
</dbReference>
<dbReference type="Pfam" id="PF00704">
    <property type="entry name" value="Glyco_hydro_18"/>
    <property type="match status" value="1"/>
</dbReference>
<gene>
    <name evidence="4" type="primary">WBGene00093754</name>
</gene>
<dbReference type="EnsemblMetazoa" id="PPA04200.1">
    <property type="protein sequence ID" value="PPA04200.1"/>
    <property type="gene ID" value="WBGene00093754"/>
</dbReference>
<dbReference type="PROSITE" id="PS51910">
    <property type="entry name" value="GH18_2"/>
    <property type="match status" value="1"/>
</dbReference>
<dbReference type="Gene3D" id="3.20.20.80">
    <property type="entry name" value="Glycosidases"/>
    <property type="match status" value="2"/>
</dbReference>
<sequence>MGLTDNESQNNRYDGSLTDGVKTKGKWRNFSLVISLIIISGISFYETSALDGCLPLLQKHFVIRDSQTALINTFSSLTHTLSLLSLWIFGDFIERKKLLCYSISCWIICCFLSLTAQPSFYWVFVLLRSLSSIFSSIFGVLIPVVLADIFDDRSLGKALMFLTFVQMSTGIISSSVTSWFVTSSLPWFSPLIVAPFFSLPILPIIICLMKARKSSNIFKKHSFRDSLKLLSTMSFLLMVIGQSCGMFNMIANSFWTPTFLLSAWNYAPSGDHIKFLHFTSRFDHRSSTCNVDCIFMEFRDLVNHKNERAFPIVFSIGSLSTVVVYLIVLLSTGRNYFISSIFLFLTGFCSASEGALGQLMLLTIVPRRSRSSAVSLSRLITGIATIPAAQFVGLLSDIFSFESDTMENRFISFRNALLSSWTFVLFCALSYTFVIFFYIGDSRSAKEKDEMDKEEEEEEDSLLRSIKARNSRMLRSVIQTPSLFLFSFGQEILLGRNRNVLVRETMKRGMYLFASPSLTSSYLVFISVSVAAPLIHGCYFTNWAVYRPEPAKFTPEKIPVGLCTHIFYAFAAVNIATYEAKLTDSWSDIDLKSMSGVQSLKKKQPGLKTLLSFGGWTESASGIYAKVASDPVKRSKFVKSAWALANSNGFDGIDLDWEYPDAANKANFVSLIKELKSQSGGKLLTAAVSAGAATINAGYDVPSFEKYVDYLTVMSYDFHFGSEPKIAHQGAYSETIVAMNIWNQKGMPKNKLLMGIGAYGRGWNAQTCALGAAGNGAIAAQAITKEDGYAAYFEIANMGGKTISTPEGAFLEATVNGQKVCIGFDDRNSIFKKTDFIKKNGFAGAFTWTIDFDGPGFPLHNAIKDGLSGGSVAPVPVPIPFATRVPIPVPSATTKKTNPVPIPAPAPSGGKCTDGTVRANANKAKYDQCLWGGWQTRDCPPGTIFDPVTNNFKRA</sequence>
<dbReference type="InterPro" id="IPR036508">
    <property type="entry name" value="Chitin-bd_dom_sf"/>
</dbReference>
<dbReference type="InterPro" id="IPR001223">
    <property type="entry name" value="Glyco_hydro18_cat"/>
</dbReference>
<dbReference type="Proteomes" id="UP000005239">
    <property type="component" value="Unassembled WGS sequence"/>
</dbReference>
<dbReference type="PROSITE" id="PS50850">
    <property type="entry name" value="MFS"/>
    <property type="match status" value="1"/>
</dbReference>
<evidence type="ECO:0000256" key="2">
    <source>
        <dbReference type="ARBA" id="ARBA00022801"/>
    </source>
</evidence>
<dbReference type="PROSITE" id="PS01095">
    <property type="entry name" value="GH18_1"/>
    <property type="match status" value="1"/>
</dbReference>
<keyword evidence="5" id="KW-1185">Reference proteome</keyword>
<dbReference type="InterPro" id="IPR036259">
    <property type="entry name" value="MFS_trans_sf"/>
</dbReference>
<reference evidence="5" key="1">
    <citation type="journal article" date="2008" name="Nat. Genet.">
        <title>The Pristionchus pacificus genome provides a unique perspective on nematode lifestyle and parasitism.</title>
        <authorList>
            <person name="Dieterich C."/>
            <person name="Clifton S.W."/>
            <person name="Schuster L.N."/>
            <person name="Chinwalla A."/>
            <person name="Delehaunty K."/>
            <person name="Dinkelacker I."/>
            <person name="Fulton L."/>
            <person name="Fulton R."/>
            <person name="Godfrey J."/>
            <person name="Minx P."/>
            <person name="Mitreva M."/>
            <person name="Roeseler W."/>
            <person name="Tian H."/>
            <person name="Witte H."/>
            <person name="Yang S.P."/>
            <person name="Wilson R.K."/>
            <person name="Sommer R.J."/>
        </authorList>
    </citation>
    <scope>NUCLEOTIDE SEQUENCE [LARGE SCALE GENOMIC DNA]</scope>
    <source>
        <strain evidence="5">PS312</strain>
    </source>
</reference>
<evidence type="ECO:0000256" key="3">
    <source>
        <dbReference type="ARBA" id="ARBA00023295"/>
    </source>
</evidence>
<dbReference type="PANTHER" id="PTHR11177">
    <property type="entry name" value="CHITINASE"/>
    <property type="match status" value="1"/>
</dbReference>
<dbReference type="Pfam" id="PF07690">
    <property type="entry name" value="MFS_1"/>
    <property type="match status" value="2"/>
</dbReference>
<dbReference type="AlphaFoldDB" id="A0A2A6BE34"/>
<dbReference type="SUPFAM" id="SSF57625">
    <property type="entry name" value="Invertebrate chitin-binding proteins"/>
    <property type="match status" value="1"/>
</dbReference>
<dbReference type="Gene3D" id="1.20.1250.20">
    <property type="entry name" value="MFS general substrate transporter like domains"/>
    <property type="match status" value="2"/>
</dbReference>
<evidence type="ECO:0000256" key="1">
    <source>
        <dbReference type="ARBA" id="ARBA00004141"/>
    </source>
</evidence>
<evidence type="ECO:0000313" key="5">
    <source>
        <dbReference type="Proteomes" id="UP000005239"/>
    </source>
</evidence>
<organism evidence="4 5">
    <name type="scientific">Pristionchus pacificus</name>
    <name type="common">Parasitic nematode worm</name>
    <dbReference type="NCBI Taxonomy" id="54126"/>
    <lineage>
        <taxon>Eukaryota</taxon>
        <taxon>Metazoa</taxon>
        <taxon>Ecdysozoa</taxon>
        <taxon>Nematoda</taxon>
        <taxon>Chromadorea</taxon>
        <taxon>Rhabditida</taxon>
        <taxon>Rhabditina</taxon>
        <taxon>Diplogasteromorpha</taxon>
        <taxon>Diplogasteroidea</taxon>
        <taxon>Neodiplogasteridae</taxon>
        <taxon>Pristionchus</taxon>
    </lineage>
</organism>
<dbReference type="FunFam" id="3.20.20.80:FF:000418">
    <property type="entry name" value="Uncharacterized protein"/>
    <property type="match status" value="1"/>
</dbReference>